<proteinExistence type="inferred from homology"/>
<feature type="transmembrane region" description="Helical" evidence="6">
    <location>
        <begin position="558"/>
        <end position="581"/>
    </location>
</feature>
<dbReference type="Gene3D" id="1.20.1250.20">
    <property type="entry name" value="MFS general substrate transporter like domains"/>
    <property type="match status" value="1"/>
</dbReference>
<evidence type="ECO:0000256" key="3">
    <source>
        <dbReference type="ARBA" id="ARBA00022692"/>
    </source>
</evidence>
<dbReference type="OMA" id="FIEVIAM"/>
<feature type="transmembrane region" description="Helical" evidence="6">
    <location>
        <begin position="145"/>
        <end position="166"/>
    </location>
</feature>
<evidence type="ECO:0000256" key="6">
    <source>
        <dbReference type="SAM" id="Phobius"/>
    </source>
</evidence>
<comment type="subcellular location">
    <subcellularLocation>
        <location evidence="1">Membrane</location>
        <topology evidence="1">Multi-pass membrane protein</topology>
    </subcellularLocation>
</comment>
<dbReference type="InterPro" id="IPR036259">
    <property type="entry name" value="MFS_trans_sf"/>
</dbReference>
<name>A0A061ERJ4_THECC</name>
<feature type="transmembrane region" description="Helical" evidence="6">
    <location>
        <begin position="433"/>
        <end position="455"/>
    </location>
</feature>
<dbReference type="SUPFAM" id="SSF103473">
    <property type="entry name" value="MFS general substrate transporter"/>
    <property type="match status" value="1"/>
</dbReference>
<protein>
    <submittedName>
        <fullName evidence="7">Major facilitator superfamily protein, putative</fullName>
    </submittedName>
</protein>
<evidence type="ECO:0000256" key="2">
    <source>
        <dbReference type="ARBA" id="ARBA00005982"/>
    </source>
</evidence>
<keyword evidence="3 6" id="KW-0812">Transmembrane</keyword>
<dbReference type="HOGENOM" id="CLU_033765_0_0_1"/>
<dbReference type="eggNOG" id="KOG1237">
    <property type="taxonomic scope" value="Eukaryota"/>
</dbReference>
<feature type="transmembrane region" description="Helical" evidence="6">
    <location>
        <begin position="77"/>
        <end position="103"/>
    </location>
</feature>
<dbReference type="InterPro" id="IPR000109">
    <property type="entry name" value="POT_fam"/>
</dbReference>
<dbReference type="EMBL" id="CM001883">
    <property type="protein sequence ID" value="EOY07268.1"/>
    <property type="molecule type" value="Genomic_DNA"/>
</dbReference>
<sequence length="630" mass="71563">MILEILCGQSAVLFSQMNFSDVLFPLLLLANQLGIMRIERNSSDDRGCKAAAGNMFSKLGCVVTNWIRYHIYFSRGALFISGLVFSHGLAEHAVMCILTSYFMENWKKTDLRQAAAVVNVEEGASTIMAIIVSYISDAYFCRFKVIVHTTGLCIIGLLLLGVSTWISPEVDVRLLYPVVILLAVGKAGRDHPLKAFIVDQLTDSKPNQAIDKEQVEARKNFWWRVAWSLGLVASFCLSTSSLRCSFFTSALVMAVAYLWFLSGINFYCYKKPEGSPLTVVYKVFKAAVLKRHLAYPTSANGYFKNDRDQLLLWPIVPFFRWLDKASIVESSSCQLKLEEQEITGRLCSVVQVKQVKCLLTLVPIWTTFAVYGLVEATGRTFFVAQANDMDDNIGSLSVVCLFLTLKSFVSFLVSFLFQLLIPKWLSGAKRQCIILVRIGLGMVFSIFSCIAAWQVEVHRMNLIKEEKFSDQYTRLTITITIFWLAPQFTLLGLMGGFAEDGIRDLIYNYHVADQSKKLHDSSFRDCTLAIGNFLNILFAFIFRAWFRDNINNSRLDKYFLMLAMLTIGNLCLYFLAALVWYRKFWPEEETQQEKVKLNLDVTLEDALTDSVTDNSLSNNFFYCTIINRLI</sequence>
<evidence type="ECO:0000313" key="7">
    <source>
        <dbReference type="EMBL" id="EOY07268.1"/>
    </source>
</evidence>
<dbReference type="GO" id="GO:0016020">
    <property type="term" value="C:membrane"/>
    <property type="evidence" value="ECO:0000318"/>
    <property type="project" value="GO_Central"/>
</dbReference>
<evidence type="ECO:0000256" key="4">
    <source>
        <dbReference type="ARBA" id="ARBA00022989"/>
    </source>
</evidence>
<dbReference type="GO" id="GO:0055085">
    <property type="term" value="P:transmembrane transport"/>
    <property type="evidence" value="ECO:0000318"/>
    <property type="project" value="GO_Central"/>
</dbReference>
<feature type="transmembrane region" description="Helical" evidence="6">
    <location>
        <begin position="526"/>
        <end position="546"/>
    </location>
</feature>
<dbReference type="AlphaFoldDB" id="A0A061ERJ4"/>
<evidence type="ECO:0000256" key="1">
    <source>
        <dbReference type="ARBA" id="ARBA00004141"/>
    </source>
</evidence>
<dbReference type="Gramene" id="EOY07268">
    <property type="protein sequence ID" value="EOY07268"/>
    <property type="gene ID" value="TCM_021731"/>
</dbReference>
<evidence type="ECO:0000313" key="8">
    <source>
        <dbReference type="Proteomes" id="UP000026915"/>
    </source>
</evidence>
<dbReference type="Pfam" id="PF00854">
    <property type="entry name" value="PTR2"/>
    <property type="match status" value="1"/>
</dbReference>
<reference evidence="7 8" key="1">
    <citation type="journal article" date="2013" name="Genome Biol.">
        <title>The genome sequence of the most widely cultivated cacao type and its use to identify candidate genes regulating pod color.</title>
        <authorList>
            <person name="Motamayor J.C."/>
            <person name="Mockaitis K."/>
            <person name="Schmutz J."/>
            <person name="Haiminen N."/>
            <person name="Iii D.L."/>
            <person name="Cornejo O."/>
            <person name="Findley S.D."/>
            <person name="Zheng P."/>
            <person name="Utro F."/>
            <person name="Royaert S."/>
            <person name="Saski C."/>
            <person name="Jenkins J."/>
            <person name="Podicheti R."/>
            <person name="Zhao M."/>
            <person name="Scheffler B.E."/>
            <person name="Stack J.C."/>
            <person name="Feltus F.A."/>
            <person name="Mustiga G.M."/>
            <person name="Amores F."/>
            <person name="Phillips W."/>
            <person name="Marelli J.P."/>
            <person name="May G.D."/>
            <person name="Shapiro H."/>
            <person name="Ma J."/>
            <person name="Bustamante C.D."/>
            <person name="Schnell R.J."/>
            <person name="Main D."/>
            <person name="Gilbert D."/>
            <person name="Parida L."/>
            <person name="Kuhn D.N."/>
        </authorList>
    </citation>
    <scope>NUCLEOTIDE SEQUENCE [LARGE SCALE GENOMIC DNA]</scope>
    <source>
        <strain evidence="8">cv. Matina 1-6</strain>
    </source>
</reference>
<keyword evidence="8" id="KW-1185">Reference proteome</keyword>
<dbReference type="GO" id="GO:0022857">
    <property type="term" value="F:transmembrane transporter activity"/>
    <property type="evidence" value="ECO:0000318"/>
    <property type="project" value="GO_Central"/>
</dbReference>
<feature type="transmembrane region" description="Helical" evidence="6">
    <location>
        <begin position="394"/>
        <end position="421"/>
    </location>
</feature>
<organism evidence="7 8">
    <name type="scientific">Theobroma cacao</name>
    <name type="common">Cacao</name>
    <name type="synonym">Cocoa</name>
    <dbReference type="NCBI Taxonomy" id="3641"/>
    <lineage>
        <taxon>Eukaryota</taxon>
        <taxon>Viridiplantae</taxon>
        <taxon>Streptophyta</taxon>
        <taxon>Embryophyta</taxon>
        <taxon>Tracheophyta</taxon>
        <taxon>Spermatophyta</taxon>
        <taxon>Magnoliopsida</taxon>
        <taxon>eudicotyledons</taxon>
        <taxon>Gunneridae</taxon>
        <taxon>Pentapetalae</taxon>
        <taxon>rosids</taxon>
        <taxon>malvids</taxon>
        <taxon>Malvales</taxon>
        <taxon>Malvaceae</taxon>
        <taxon>Byttnerioideae</taxon>
        <taxon>Theobroma</taxon>
    </lineage>
</organism>
<dbReference type="InParanoid" id="A0A061ERJ4"/>
<feature type="transmembrane region" description="Helical" evidence="6">
    <location>
        <begin position="355"/>
        <end position="374"/>
    </location>
</feature>
<feature type="transmembrane region" description="Helical" evidence="6">
    <location>
        <begin position="123"/>
        <end position="140"/>
    </location>
</feature>
<gene>
    <name evidence="7" type="ORF">TCM_021731</name>
</gene>
<keyword evidence="5 6" id="KW-0472">Membrane</keyword>
<evidence type="ECO:0000256" key="5">
    <source>
        <dbReference type="ARBA" id="ARBA00023136"/>
    </source>
</evidence>
<comment type="similarity">
    <text evidence="2">Belongs to the major facilitator superfamily. Proton-dependent oligopeptide transporter (POT/PTR) (TC 2.A.17) family.</text>
</comment>
<feature type="transmembrane region" description="Helical" evidence="6">
    <location>
        <begin position="246"/>
        <end position="268"/>
    </location>
</feature>
<dbReference type="PANTHER" id="PTHR11654">
    <property type="entry name" value="OLIGOPEPTIDE TRANSPORTER-RELATED"/>
    <property type="match status" value="1"/>
</dbReference>
<accession>A0A061ERJ4</accession>
<dbReference type="Proteomes" id="UP000026915">
    <property type="component" value="Chromosome 5"/>
</dbReference>
<keyword evidence="4 6" id="KW-1133">Transmembrane helix</keyword>
<feature type="transmembrane region" description="Helical" evidence="6">
    <location>
        <begin position="475"/>
        <end position="498"/>
    </location>
</feature>